<evidence type="ECO:0000256" key="1">
    <source>
        <dbReference type="ARBA" id="ARBA00001966"/>
    </source>
</evidence>
<keyword evidence="4" id="KW-0004">4Fe-4S</keyword>
<dbReference type="InterPro" id="IPR050157">
    <property type="entry name" value="PSI_iron-sulfur_center"/>
</dbReference>
<sequence length="335" mass="37892">MINHCQIVYNHVNCLNVKKEFVNICRLCIDACPHQAISMYYELNPRHCTECGVCLAVCPSGGFVYRSSAKLFEYIKTTKKVVLSCPQAMQAGYEIPCLGILDRDLWMTLMLYAGEKELTIYTGVCSDCPDKEACRISVQTFKELHEAWKDHPQVKIKVVPDEGNSDIDETISLDAQNKSKSLLKISREKFEAMMAGGVSDEIDPIPKTRQFLEGTWKLREPAIKALPLPVLTVSEGCINCGECSEICPQGALTKKDSKEQLTLIYEPLKCTHCQRCVSICRSKALRMGIRSLSYRLFTGKILLHQGKRRFCLRCGQQVFDFFEPPLCMNCVSNNY</sequence>
<organism evidence="9 10">
    <name type="scientific">Desulfosporosinus acidiphilus (strain DSM 22704 / JCM 16185 / SJ4)</name>
    <dbReference type="NCBI Taxonomy" id="646529"/>
    <lineage>
        <taxon>Bacteria</taxon>
        <taxon>Bacillati</taxon>
        <taxon>Bacillota</taxon>
        <taxon>Clostridia</taxon>
        <taxon>Eubacteriales</taxon>
        <taxon>Desulfitobacteriaceae</taxon>
        <taxon>Desulfosporosinus</taxon>
    </lineage>
</organism>
<dbReference type="Gene3D" id="3.30.70.20">
    <property type="match status" value="2"/>
</dbReference>
<dbReference type="InterPro" id="IPR017900">
    <property type="entry name" value="4Fe4S_Fe_S_CS"/>
</dbReference>
<dbReference type="PANTHER" id="PTHR24960">
    <property type="entry name" value="PHOTOSYSTEM I IRON-SULFUR CENTER-RELATED"/>
    <property type="match status" value="1"/>
</dbReference>
<gene>
    <name evidence="9" type="ordered locus">Desaci_2724</name>
</gene>
<dbReference type="STRING" id="646529.Desaci_2724"/>
<keyword evidence="10" id="KW-1185">Reference proteome</keyword>
<evidence type="ECO:0000256" key="6">
    <source>
        <dbReference type="ARBA" id="ARBA00023004"/>
    </source>
</evidence>
<evidence type="ECO:0000256" key="4">
    <source>
        <dbReference type="ARBA" id="ARBA00022485"/>
    </source>
</evidence>
<evidence type="ECO:0000256" key="5">
    <source>
        <dbReference type="ARBA" id="ARBA00022723"/>
    </source>
</evidence>
<accession>I4D781</accession>
<feature type="domain" description="4Fe-4S ferredoxin-type" evidence="8">
    <location>
        <begin position="227"/>
        <end position="257"/>
    </location>
</feature>
<dbReference type="RefSeq" id="WP_014827650.1">
    <property type="nucleotide sequence ID" value="NC_018068.1"/>
</dbReference>
<dbReference type="GO" id="GO:0051539">
    <property type="term" value="F:4 iron, 4 sulfur cluster binding"/>
    <property type="evidence" value="ECO:0007669"/>
    <property type="project" value="UniProtKB-KW"/>
</dbReference>
<keyword evidence="7" id="KW-0411">Iron-sulfur</keyword>
<dbReference type="AlphaFoldDB" id="I4D781"/>
<dbReference type="PROSITE" id="PS00198">
    <property type="entry name" value="4FE4S_FER_1"/>
    <property type="match status" value="2"/>
</dbReference>
<evidence type="ECO:0000313" key="10">
    <source>
        <dbReference type="Proteomes" id="UP000002892"/>
    </source>
</evidence>
<dbReference type="eggNOG" id="COG1148">
    <property type="taxonomic scope" value="Bacteria"/>
</dbReference>
<dbReference type="InterPro" id="IPR017896">
    <property type="entry name" value="4Fe4S_Fe-S-bd"/>
</dbReference>
<feature type="domain" description="4Fe-4S ferredoxin-type" evidence="8">
    <location>
        <begin position="261"/>
        <end position="290"/>
    </location>
</feature>
<dbReference type="Pfam" id="PF12838">
    <property type="entry name" value="Fer4_7"/>
    <property type="match status" value="2"/>
</dbReference>
<dbReference type="EMBL" id="CP003639">
    <property type="protein sequence ID" value="AFM41655.1"/>
    <property type="molecule type" value="Genomic_DNA"/>
</dbReference>
<evidence type="ECO:0000256" key="7">
    <source>
        <dbReference type="ARBA" id="ARBA00023014"/>
    </source>
</evidence>
<evidence type="ECO:0000259" key="8">
    <source>
        <dbReference type="PROSITE" id="PS51379"/>
    </source>
</evidence>
<evidence type="ECO:0000313" key="9">
    <source>
        <dbReference type="EMBL" id="AFM41655.1"/>
    </source>
</evidence>
<comment type="function">
    <text evidence="2">Ferredoxins are iron-sulfur proteins that transfer electrons in a wide variety of metabolic reactions.</text>
</comment>
<keyword evidence="6" id="KW-0408">Iron</keyword>
<keyword evidence="5" id="KW-0479">Metal-binding</keyword>
<dbReference type="PROSITE" id="PS51379">
    <property type="entry name" value="4FE4S_FER_2"/>
    <property type="match status" value="3"/>
</dbReference>
<dbReference type="GO" id="GO:0046872">
    <property type="term" value="F:metal ion binding"/>
    <property type="evidence" value="ECO:0007669"/>
    <property type="project" value="UniProtKB-KW"/>
</dbReference>
<comment type="cofactor">
    <cofactor evidence="1">
        <name>[4Fe-4S] cluster</name>
        <dbReference type="ChEBI" id="CHEBI:49883"/>
    </cofactor>
</comment>
<evidence type="ECO:0000256" key="3">
    <source>
        <dbReference type="ARBA" id="ARBA00013529"/>
    </source>
</evidence>
<protein>
    <recommendedName>
        <fullName evidence="3">Ferredoxin</fullName>
    </recommendedName>
</protein>
<dbReference type="KEGG" id="dai:Desaci_2724"/>
<evidence type="ECO:0000256" key="2">
    <source>
        <dbReference type="ARBA" id="ARBA00003532"/>
    </source>
</evidence>
<dbReference type="PANTHER" id="PTHR24960:SF79">
    <property type="entry name" value="PHOTOSYSTEM I IRON-SULFUR CENTER"/>
    <property type="match status" value="1"/>
</dbReference>
<proteinExistence type="predicted"/>
<feature type="domain" description="4Fe-4S ferredoxin-type" evidence="8">
    <location>
        <begin position="39"/>
        <end position="68"/>
    </location>
</feature>
<reference evidence="9 10" key="1">
    <citation type="journal article" date="2012" name="J. Bacteriol.">
        <title>Complete genome sequences of Desulfosporosinus orientis DSM765T, Desulfosporosinus youngiae DSM17734T, Desulfosporosinus meridiei DSM13257T, and Desulfosporosinus acidiphilus DSM22704T.</title>
        <authorList>
            <person name="Pester M."/>
            <person name="Brambilla E."/>
            <person name="Alazard D."/>
            <person name="Rattei T."/>
            <person name="Weinmaier T."/>
            <person name="Han J."/>
            <person name="Lucas S."/>
            <person name="Lapidus A."/>
            <person name="Cheng J.F."/>
            <person name="Goodwin L."/>
            <person name="Pitluck S."/>
            <person name="Peters L."/>
            <person name="Ovchinnikova G."/>
            <person name="Teshima H."/>
            <person name="Detter J.C."/>
            <person name="Han C.S."/>
            <person name="Tapia R."/>
            <person name="Land M.L."/>
            <person name="Hauser L."/>
            <person name="Kyrpides N.C."/>
            <person name="Ivanova N.N."/>
            <person name="Pagani I."/>
            <person name="Huntmann M."/>
            <person name="Wei C.L."/>
            <person name="Davenport K.W."/>
            <person name="Daligault H."/>
            <person name="Chain P.S."/>
            <person name="Chen A."/>
            <person name="Mavromatis K."/>
            <person name="Markowitz V."/>
            <person name="Szeto E."/>
            <person name="Mikhailova N."/>
            <person name="Pati A."/>
            <person name="Wagner M."/>
            <person name="Woyke T."/>
            <person name="Ollivier B."/>
            <person name="Klenk H.P."/>
            <person name="Spring S."/>
            <person name="Loy A."/>
        </authorList>
    </citation>
    <scope>NUCLEOTIDE SEQUENCE [LARGE SCALE GENOMIC DNA]</scope>
    <source>
        <strain evidence="10">DSM 22704 / JCM 16185 / SJ4</strain>
    </source>
</reference>
<dbReference type="SUPFAM" id="SSF54862">
    <property type="entry name" value="4Fe-4S ferredoxins"/>
    <property type="match status" value="1"/>
</dbReference>
<dbReference type="HOGENOM" id="CLU_048087_1_0_9"/>
<dbReference type="Proteomes" id="UP000002892">
    <property type="component" value="Chromosome"/>
</dbReference>
<name>I4D781_DESAJ</name>
<dbReference type="eggNOG" id="COG2221">
    <property type="taxonomic scope" value="Bacteria"/>
</dbReference>